<dbReference type="RefSeq" id="WP_312645992.1">
    <property type="nucleotide sequence ID" value="NZ_CP116967.1"/>
</dbReference>
<sequence length="80" mass="8468">MSGDPVWRISHATNTNVSTADLDADLYLGPADVGGIYLFGSRHSPSQKQHQCRTGPIGLQIEIIGKVGEGPVPPDGETQL</sequence>
<keyword evidence="2" id="KW-1185">Reference proteome</keyword>
<dbReference type="AlphaFoldDB" id="A0AA96JXQ1"/>
<reference evidence="1 2" key="1">
    <citation type="submission" date="2023-01" db="EMBL/GenBank/DDBJ databases">
        <title>Cultivation and genomic characterization of new, ubiquitous marine nitrite-oxidizing bacteria from the Nitrospirales.</title>
        <authorList>
            <person name="Mueller A.J."/>
            <person name="Daebeler A."/>
            <person name="Herbold C.W."/>
            <person name="Kirkegaard R.H."/>
            <person name="Daims H."/>
        </authorList>
    </citation>
    <scope>NUCLEOTIDE SEQUENCE [LARGE SCALE GENOMIC DNA]</scope>
    <source>
        <strain evidence="1 2">VA</strain>
    </source>
</reference>
<gene>
    <name evidence="1" type="ORF">PP769_05810</name>
</gene>
<evidence type="ECO:0000313" key="2">
    <source>
        <dbReference type="Proteomes" id="UP001302719"/>
    </source>
</evidence>
<name>A0AA96JXQ1_9BACT</name>
<evidence type="ECO:0000313" key="1">
    <source>
        <dbReference type="EMBL" id="WNM59281.1"/>
    </source>
</evidence>
<accession>A0AA96JXQ1</accession>
<organism evidence="1 2">
    <name type="scientific">Candidatus Nitrospira allomarina</name>
    <dbReference type="NCBI Taxonomy" id="3020900"/>
    <lineage>
        <taxon>Bacteria</taxon>
        <taxon>Pseudomonadati</taxon>
        <taxon>Nitrospirota</taxon>
        <taxon>Nitrospiria</taxon>
        <taxon>Nitrospirales</taxon>
        <taxon>Nitrospiraceae</taxon>
        <taxon>Nitrospira</taxon>
    </lineage>
</organism>
<proteinExistence type="predicted"/>
<dbReference type="Proteomes" id="UP001302719">
    <property type="component" value="Chromosome"/>
</dbReference>
<protein>
    <submittedName>
        <fullName evidence="1">Uncharacterized protein</fullName>
    </submittedName>
</protein>
<dbReference type="EMBL" id="CP116967">
    <property type="protein sequence ID" value="WNM59281.1"/>
    <property type="molecule type" value="Genomic_DNA"/>
</dbReference>
<dbReference type="KEGG" id="nall:PP769_05810"/>